<evidence type="ECO:0000313" key="3">
    <source>
        <dbReference type="Proteomes" id="UP000624325"/>
    </source>
</evidence>
<dbReference type="PROSITE" id="PS50995">
    <property type="entry name" value="HTH_MARR_2"/>
    <property type="match status" value="1"/>
</dbReference>
<sequence>MPQVTEQRDEPLNADEERLVRTLGRVMIVLPKLLDHDLRERVAISLTEYSILMHLSEAPERRMRMNELAGASDLSLSGMTRAVARLESEGLVKRDRCEEDGRGWFATLTPAGLRRLEDAYPTHLWSTRRRIIDHFAGSDLAGLTEALDRIGCGGETDPLVAR</sequence>
<dbReference type="Proteomes" id="UP000624325">
    <property type="component" value="Unassembled WGS sequence"/>
</dbReference>
<organism evidence="2 3">
    <name type="scientific">Asanoa iriomotensis</name>
    <dbReference type="NCBI Taxonomy" id="234613"/>
    <lineage>
        <taxon>Bacteria</taxon>
        <taxon>Bacillati</taxon>
        <taxon>Actinomycetota</taxon>
        <taxon>Actinomycetes</taxon>
        <taxon>Micromonosporales</taxon>
        <taxon>Micromonosporaceae</taxon>
        <taxon>Asanoa</taxon>
    </lineage>
</organism>
<dbReference type="InterPro" id="IPR000835">
    <property type="entry name" value="HTH_MarR-typ"/>
</dbReference>
<feature type="domain" description="HTH marR-type" evidence="1">
    <location>
        <begin position="16"/>
        <end position="152"/>
    </location>
</feature>
<dbReference type="PANTHER" id="PTHR33164:SF99">
    <property type="entry name" value="MARR FAMILY REGULATORY PROTEIN"/>
    <property type="match status" value="1"/>
</dbReference>
<protein>
    <submittedName>
        <fullName evidence="2">MarR family transcriptional regulator</fullName>
    </submittedName>
</protein>
<evidence type="ECO:0000313" key="2">
    <source>
        <dbReference type="EMBL" id="GIF60725.1"/>
    </source>
</evidence>
<dbReference type="EMBL" id="BONC01000075">
    <property type="protein sequence ID" value="GIF60725.1"/>
    <property type="molecule type" value="Genomic_DNA"/>
</dbReference>
<proteinExistence type="predicted"/>
<dbReference type="SMART" id="SM00347">
    <property type="entry name" value="HTH_MARR"/>
    <property type="match status" value="1"/>
</dbReference>
<dbReference type="PANTHER" id="PTHR33164">
    <property type="entry name" value="TRANSCRIPTIONAL REGULATOR, MARR FAMILY"/>
    <property type="match status" value="1"/>
</dbReference>
<dbReference type="InterPro" id="IPR039422">
    <property type="entry name" value="MarR/SlyA-like"/>
</dbReference>
<keyword evidence="3" id="KW-1185">Reference proteome</keyword>
<gene>
    <name evidence="2" type="ORF">Air01nite_68200</name>
</gene>
<dbReference type="Pfam" id="PF01047">
    <property type="entry name" value="MarR"/>
    <property type="match status" value="1"/>
</dbReference>
<dbReference type="RefSeq" id="WP_203707544.1">
    <property type="nucleotide sequence ID" value="NZ_BAAALU010000002.1"/>
</dbReference>
<reference evidence="2 3" key="1">
    <citation type="submission" date="2021-01" db="EMBL/GenBank/DDBJ databases">
        <title>Whole genome shotgun sequence of Asanoa iriomotensis NBRC 100142.</title>
        <authorList>
            <person name="Komaki H."/>
            <person name="Tamura T."/>
        </authorList>
    </citation>
    <scope>NUCLEOTIDE SEQUENCE [LARGE SCALE GENOMIC DNA]</scope>
    <source>
        <strain evidence="2 3">NBRC 100142</strain>
    </source>
</reference>
<accession>A0ABQ4CD79</accession>
<dbReference type="InterPro" id="IPR036390">
    <property type="entry name" value="WH_DNA-bd_sf"/>
</dbReference>
<name>A0ABQ4CD79_9ACTN</name>
<dbReference type="SUPFAM" id="SSF46785">
    <property type="entry name" value="Winged helix' DNA-binding domain"/>
    <property type="match status" value="1"/>
</dbReference>
<comment type="caution">
    <text evidence="2">The sequence shown here is derived from an EMBL/GenBank/DDBJ whole genome shotgun (WGS) entry which is preliminary data.</text>
</comment>
<dbReference type="InterPro" id="IPR036388">
    <property type="entry name" value="WH-like_DNA-bd_sf"/>
</dbReference>
<dbReference type="Gene3D" id="1.10.10.10">
    <property type="entry name" value="Winged helix-like DNA-binding domain superfamily/Winged helix DNA-binding domain"/>
    <property type="match status" value="1"/>
</dbReference>
<evidence type="ECO:0000259" key="1">
    <source>
        <dbReference type="PROSITE" id="PS50995"/>
    </source>
</evidence>